<dbReference type="RefSeq" id="WP_130851704.1">
    <property type="nucleotide sequence ID" value="NZ_UYIG01000101.1"/>
</dbReference>
<dbReference type="Proteomes" id="UP000289996">
    <property type="component" value="Unassembled WGS sequence"/>
</dbReference>
<protein>
    <submittedName>
        <fullName evidence="1">Uncharacterized protein</fullName>
    </submittedName>
</protein>
<sequence length="126" mass="14793">MSQHTINFNYTAEFNKEWHALKLDEKDRFDFETGIVTYYRNLPVNNYGKKFPGNIIQGTGGAYKYRYRAPDSPQGKSSSYRTIYFIANNNQLWFLTIYKKNQKATLSDREKADLRAFSRLLTLKGI</sequence>
<evidence type="ECO:0000313" key="1">
    <source>
        <dbReference type="EMBL" id="VDG28207.1"/>
    </source>
</evidence>
<dbReference type="OrthoDB" id="2297419at2"/>
<dbReference type="AlphaFoldDB" id="A0A660E120"/>
<keyword evidence="2" id="KW-1185">Reference proteome</keyword>
<proteinExistence type="predicted"/>
<dbReference type="InterPro" id="IPR009387">
    <property type="entry name" value="HigB-2"/>
</dbReference>
<gene>
    <name evidence="1" type="ORF">MUDAN_MDHGFNIF_02929</name>
</gene>
<organism evidence="1 2">
    <name type="scientific">Lactiplantibacillus mudanjiangensis</name>
    <dbReference type="NCBI Taxonomy" id="1296538"/>
    <lineage>
        <taxon>Bacteria</taxon>
        <taxon>Bacillati</taxon>
        <taxon>Bacillota</taxon>
        <taxon>Bacilli</taxon>
        <taxon>Lactobacillales</taxon>
        <taxon>Lactobacillaceae</taxon>
        <taxon>Lactiplantibacillus</taxon>
    </lineage>
</organism>
<accession>A0A660E120</accession>
<dbReference type="EMBL" id="UYIG01000101">
    <property type="protein sequence ID" value="VDG28207.1"/>
    <property type="molecule type" value="Genomic_DNA"/>
</dbReference>
<name>A0A660E120_9LACO</name>
<reference evidence="1 2" key="1">
    <citation type="submission" date="2018-11" db="EMBL/GenBank/DDBJ databases">
        <authorList>
            <person name="Wuyts S."/>
        </authorList>
    </citation>
    <scope>NUCLEOTIDE SEQUENCE [LARGE SCALE GENOMIC DNA]</scope>
    <source>
        <strain evidence="1">Lactobacillus mudanjiangensis AMBF249</strain>
    </source>
</reference>
<dbReference type="Pfam" id="PF06296">
    <property type="entry name" value="RelE"/>
    <property type="match status" value="1"/>
</dbReference>
<evidence type="ECO:0000313" key="2">
    <source>
        <dbReference type="Proteomes" id="UP000289996"/>
    </source>
</evidence>